<proteinExistence type="inferred from homology"/>
<dbReference type="GO" id="GO:0019563">
    <property type="term" value="P:glycerol catabolic process"/>
    <property type="evidence" value="ECO:0007669"/>
    <property type="project" value="TreeGrafter"/>
</dbReference>
<sequence>MVAVTQESTGGAARTPFIAGNWKMNLDHLQAVAFVQKLQWTLKDAKHEDGSVEVGIFPPFTDIRTVQTLIDADKIPFSLGGQDLSTKDSGAYTGEVSGQFLAKLDCRYVIIGHSERREYHQESDEIVAAKVQAALRYGLVPVICVGETADDLEEFGASAVPVGQLRVALEGVPADADIVVAYEPVWAIGSGKAATPDQAQDVCAKLRAVVGESLGADAAARTRVLYGGSVKSANIASFMREPDVDGALVGGASLVVDEFAAIIRFQKHVGV</sequence>
<comment type="subcellular location">
    <subcellularLocation>
        <location evidence="9 10">Cytoplasm</location>
    </subcellularLocation>
</comment>
<evidence type="ECO:0000256" key="5">
    <source>
        <dbReference type="ARBA" id="ARBA00022432"/>
    </source>
</evidence>
<keyword evidence="8 9" id="KW-0413">Isomerase</keyword>
<dbReference type="UniPathway" id="UPA00109">
    <property type="reaction ID" value="UER00189"/>
</dbReference>
<dbReference type="HAMAP" id="MF_00147_B">
    <property type="entry name" value="TIM_B"/>
    <property type="match status" value="1"/>
</dbReference>
<dbReference type="GO" id="GO:0004807">
    <property type="term" value="F:triose-phosphate isomerase activity"/>
    <property type="evidence" value="ECO:0007669"/>
    <property type="project" value="UniProtKB-UniRule"/>
</dbReference>
<comment type="similarity">
    <text evidence="2 9 10">Belongs to the triosephosphate isomerase family.</text>
</comment>
<dbReference type="EC" id="5.3.1.1" evidence="3 9"/>
<evidence type="ECO:0000256" key="2">
    <source>
        <dbReference type="ARBA" id="ARBA00007422"/>
    </source>
</evidence>
<reference evidence="11 12" key="1">
    <citation type="submission" date="2018-08" db="EMBL/GenBank/DDBJ databases">
        <title>Microbacterium lemovicicum sp. nov., a bacterium isolated from a natural uranium-rich soil.</title>
        <authorList>
            <person name="ORTET P."/>
        </authorList>
    </citation>
    <scope>NUCLEOTIDE SEQUENCE [LARGE SCALE GENOMIC DNA]</scope>
    <source>
        <strain evidence="11 12">Viu22</strain>
    </source>
</reference>
<dbReference type="UniPathway" id="UPA00138"/>
<keyword evidence="7 9" id="KW-0324">Glycolysis</keyword>
<protein>
    <recommendedName>
        <fullName evidence="4 9">Triosephosphate isomerase</fullName>
        <shortName evidence="9">TIM</shortName>
        <shortName evidence="9">TPI</shortName>
        <ecNumber evidence="3 9">5.3.1.1</ecNumber>
    </recommendedName>
    <alternativeName>
        <fullName evidence="9">Triose-phosphate isomerase</fullName>
    </alternativeName>
</protein>
<dbReference type="Proteomes" id="UP000276888">
    <property type="component" value="Chromosome"/>
</dbReference>
<dbReference type="FunFam" id="3.20.20.70:FF:000016">
    <property type="entry name" value="Triosephosphate isomerase"/>
    <property type="match status" value="1"/>
</dbReference>
<dbReference type="GO" id="GO:0006096">
    <property type="term" value="P:glycolytic process"/>
    <property type="evidence" value="ECO:0007669"/>
    <property type="project" value="UniProtKB-UniRule"/>
</dbReference>
<evidence type="ECO:0000256" key="1">
    <source>
        <dbReference type="ARBA" id="ARBA00004680"/>
    </source>
</evidence>
<feature type="binding site" evidence="9">
    <location>
        <begin position="21"/>
        <end position="23"/>
    </location>
    <ligand>
        <name>substrate</name>
    </ligand>
</feature>
<dbReference type="AlphaFoldDB" id="A0A3Q9IY43"/>
<name>A0A3Q9IY43_9MICO</name>
<accession>A0A3Q9IY43</accession>
<evidence type="ECO:0000256" key="7">
    <source>
        <dbReference type="ARBA" id="ARBA00023152"/>
    </source>
</evidence>
<dbReference type="CDD" id="cd00311">
    <property type="entry name" value="TIM"/>
    <property type="match status" value="1"/>
</dbReference>
<comment type="pathway">
    <text evidence="1 9 10">Carbohydrate degradation; glycolysis; D-glyceraldehyde 3-phosphate from glycerone phosphate: step 1/1.</text>
</comment>
<evidence type="ECO:0000256" key="4">
    <source>
        <dbReference type="ARBA" id="ARBA00019397"/>
    </source>
</evidence>
<evidence type="ECO:0000256" key="3">
    <source>
        <dbReference type="ARBA" id="ARBA00011940"/>
    </source>
</evidence>
<dbReference type="NCBIfam" id="TIGR00419">
    <property type="entry name" value="tim"/>
    <property type="match status" value="1"/>
</dbReference>
<keyword evidence="6 9" id="KW-0963">Cytoplasm</keyword>
<feature type="binding site" evidence="9">
    <location>
        <position position="229"/>
    </location>
    <ligand>
        <name>substrate</name>
    </ligand>
</feature>
<feature type="active site" description="Electrophile" evidence="9">
    <location>
        <position position="113"/>
    </location>
</feature>
<evidence type="ECO:0000313" key="11">
    <source>
        <dbReference type="EMBL" id="AZS36623.1"/>
    </source>
</evidence>
<dbReference type="InterPro" id="IPR020861">
    <property type="entry name" value="Triosephosphate_isomerase_AS"/>
</dbReference>
<dbReference type="PROSITE" id="PS51440">
    <property type="entry name" value="TIM_2"/>
    <property type="match status" value="1"/>
</dbReference>
<dbReference type="GO" id="GO:0046166">
    <property type="term" value="P:glyceraldehyde-3-phosphate biosynthetic process"/>
    <property type="evidence" value="ECO:0007669"/>
    <property type="project" value="TreeGrafter"/>
</dbReference>
<feature type="active site" description="Proton acceptor" evidence="9">
    <location>
        <position position="183"/>
    </location>
</feature>
<dbReference type="Pfam" id="PF00121">
    <property type="entry name" value="TIM"/>
    <property type="match status" value="1"/>
</dbReference>
<evidence type="ECO:0000256" key="10">
    <source>
        <dbReference type="RuleBase" id="RU363013"/>
    </source>
</evidence>
<dbReference type="InterPro" id="IPR013785">
    <property type="entry name" value="Aldolase_TIM"/>
</dbReference>
<dbReference type="GO" id="GO:0006094">
    <property type="term" value="P:gluconeogenesis"/>
    <property type="evidence" value="ECO:0007669"/>
    <property type="project" value="UniProtKB-UniRule"/>
</dbReference>
<dbReference type="GO" id="GO:0005829">
    <property type="term" value="C:cytosol"/>
    <property type="evidence" value="ECO:0007669"/>
    <property type="project" value="TreeGrafter"/>
</dbReference>
<comment type="pathway">
    <text evidence="9 10">Carbohydrate biosynthesis; gluconeogenesis.</text>
</comment>
<dbReference type="InterPro" id="IPR000652">
    <property type="entry name" value="Triosephosphate_isomerase"/>
</dbReference>
<dbReference type="PANTHER" id="PTHR21139:SF42">
    <property type="entry name" value="TRIOSEPHOSPHATE ISOMERASE"/>
    <property type="match status" value="1"/>
</dbReference>
<evidence type="ECO:0000256" key="9">
    <source>
        <dbReference type="HAMAP-Rule" id="MF_00147"/>
    </source>
</evidence>
<organism evidence="11 12">
    <name type="scientific">Microbacterium lemovicicum</name>
    <dbReference type="NCBI Taxonomy" id="1072463"/>
    <lineage>
        <taxon>Bacteria</taxon>
        <taxon>Bacillati</taxon>
        <taxon>Actinomycetota</taxon>
        <taxon>Actinomycetes</taxon>
        <taxon>Micrococcales</taxon>
        <taxon>Microbacteriaceae</taxon>
        <taxon>Microbacterium</taxon>
    </lineage>
</organism>
<comment type="catalytic activity">
    <reaction evidence="9 10">
        <text>D-glyceraldehyde 3-phosphate = dihydroxyacetone phosphate</text>
        <dbReference type="Rhea" id="RHEA:18585"/>
        <dbReference type="ChEBI" id="CHEBI:57642"/>
        <dbReference type="ChEBI" id="CHEBI:59776"/>
        <dbReference type="EC" id="5.3.1.1"/>
    </reaction>
</comment>
<keyword evidence="12" id="KW-1185">Reference proteome</keyword>
<gene>
    <name evidence="11" type="primary">tpiA_1</name>
    <name evidence="9" type="synonym">tpiA</name>
    <name evidence="11" type="ORF">CVS47_01230</name>
</gene>
<dbReference type="PANTHER" id="PTHR21139">
    <property type="entry name" value="TRIOSEPHOSPHATE ISOMERASE"/>
    <property type="match status" value="1"/>
</dbReference>
<comment type="function">
    <text evidence="9">Involved in the gluconeogenesis. Catalyzes stereospecifically the conversion of dihydroxyacetone phosphate (DHAP) to D-glyceraldehyde-3-phosphate (G3P).</text>
</comment>
<evidence type="ECO:0000256" key="6">
    <source>
        <dbReference type="ARBA" id="ARBA00022490"/>
    </source>
</evidence>
<dbReference type="OrthoDB" id="9809429at2"/>
<dbReference type="KEGG" id="mlv:CVS47_01230"/>
<dbReference type="Gene3D" id="3.20.20.70">
    <property type="entry name" value="Aldolase class I"/>
    <property type="match status" value="1"/>
</dbReference>
<feature type="binding site" evidence="9">
    <location>
        <begin position="250"/>
        <end position="251"/>
    </location>
    <ligand>
        <name>substrate</name>
    </ligand>
</feature>
<dbReference type="InterPro" id="IPR022896">
    <property type="entry name" value="TrioseP_Isoase_bac/euk"/>
</dbReference>
<dbReference type="EMBL" id="CP031423">
    <property type="protein sequence ID" value="AZS36623.1"/>
    <property type="molecule type" value="Genomic_DNA"/>
</dbReference>
<evidence type="ECO:0000256" key="8">
    <source>
        <dbReference type="ARBA" id="ARBA00023235"/>
    </source>
</evidence>
<dbReference type="PROSITE" id="PS00171">
    <property type="entry name" value="TIM_1"/>
    <property type="match status" value="1"/>
</dbReference>
<dbReference type="InterPro" id="IPR035990">
    <property type="entry name" value="TIM_sf"/>
</dbReference>
<dbReference type="RefSeq" id="WP_127095300.1">
    <property type="nucleotide sequence ID" value="NZ_CP031423.1"/>
</dbReference>
<evidence type="ECO:0000313" key="12">
    <source>
        <dbReference type="Proteomes" id="UP000276888"/>
    </source>
</evidence>
<comment type="subunit">
    <text evidence="9 10">Homodimer.</text>
</comment>
<keyword evidence="5 9" id="KW-0312">Gluconeogenesis</keyword>
<feature type="binding site" evidence="9">
    <location>
        <position position="189"/>
    </location>
    <ligand>
        <name>substrate</name>
    </ligand>
</feature>
<dbReference type="SUPFAM" id="SSF51351">
    <property type="entry name" value="Triosephosphate isomerase (TIM)"/>
    <property type="match status" value="1"/>
</dbReference>